<accession>A0A916JGY8</accession>
<dbReference type="AlphaFoldDB" id="A0A916JGY8"/>
<protein>
    <recommendedName>
        <fullName evidence="4">Por secretion system C-terminal sorting domain-containing protein</fullName>
    </recommendedName>
</protein>
<feature type="signal peptide" evidence="1">
    <location>
        <begin position="1"/>
        <end position="27"/>
    </location>
</feature>
<dbReference type="RefSeq" id="WP_215241421.1">
    <property type="nucleotide sequence ID" value="NZ_CAJRAF010000002.1"/>
</dbReference>
<evidence type="ECO:0000256" key="1">
    <source>
        <dbReference type="SAM" id="SignalP"/>
    </source>
</evidence>
<name>A0A916JGY8_9BACT</name>
<sequence length="263" mass="29960">MKHLRLKGMVVYMMVMACMVLPDIAFAQSGESQKTSIKIKVTEDNNGKIRDIEKSYVMPKMSDQERKAFVDKVLDSLGVDGKENRTVSVTVDDGDGPSITTRRKKQTIMNHRDEREPLAFHYNDNFNHDFDFDTEKLRTHLRNFERDFKPKAKVMMKDMEDWGERMGDLWHKEVQKPSSIKGLNVYSNNPDNGSLNVRFLAPGKGDVAIMVTDTRGKEVGKKEIKDFSGEFVGQVEIKKNAKGTLFVTVVQNEDGAVKRIVIP</sequence>
<gene>
    <name evidence="2" type="ORF">DYBT9275_05189</name>
</gene>
<keyword evidence="3" id="KW-1185">Reference proteome</keyword>
<reference evidence="2" key="1">
    <citation type="submission" date="2021-04" db="EMBL/GenBank/DDBJ databases">
        <authorList>
            <person name="Rodrigo-Torres L."/>
            <person name="Arahal R. D."/>
            <person name="Lucena T."/>
        </authorList>
    </citation>
    <scope>NUCLEOTIDE SEQUENCE</scope>
    <source>
        <strain evidence="2">CECT 9275</strain>
    </source>
</reference>
<feature type="chain" id="PRO_5037344697" description="Por secretion system C-terminal sorting domain-containing protein" evidence="1">
    <location>
        <begin position="28"/>
        <end position="263"/>
    </location>
</feature>
<dbReference type="PROSITE" id="PS51257">
    <property type="entry name" value="PROKAR_LIPOPROTEIN"/>
    <property type="match status" value="1"/>
</dbReference>
<evidence type="ECO:0000313" key="2">
    <source>
        <dbReference type="EMBL" id="CAG5012502.1"/>
    </source>
</evidence>
<evidence type="ECO:0008006" key="4">
    <source>
        <dbReference type="Google" id="ProtNLM"/>
    </source>
</evidence>
<comment type="caution">
    <text evidence="2">The sequence shown here is derived from an EMBL/GenBank/DDBJ whole genome shotgun (WGS) entry which is preliminary data.</text>
</comment>
<dbReference type="EMBL" id="CAJRAF010000002">
    <property type="protein sequence ID" value="CAG5012502.1"/>
    <property type="molecule type" value="Genomic_DNA"/>
</dbReference>
<dbReference type="Proteomes" id="UP000680038">
    <property type="component" value="Unassembled WGS sequence"/>
</dbReference>
<organism evidence="2 3">
    <name type="scientific">Dyadobacter helix</name>
    <dbReference type="NCBI Taxonomy" id="2822344"/>
    <lineage>
        <taxon>Bacteria</taxon>
        <taxon>Pseudomonadati</taxon>
        <taxon>Bacteroidota</taxon>
        <taxon>Cytophagia</taxon>
        <taxon>Cytophagales</taxon>
        <taxon>Spirosomataceae</taxon>
        <taxon>Dyadobacter</taxon>
    </lineage>
</organism>
<keyword evidence="1" id="KW-0732">Signal</keyword>
<proteinExistence type="predicted"/>
<evidence type="ECO:0000313" key="3">
    <source>
        <dbReference type="Proteomes" id="UP000680038"/>
    </source>
</evidence>